<keyword evidence="2" id="KW-1185">Reference proteome</keyword>
<protein>
    <submittedName>
        <fullName evidence="1">Uncharacterized protein</fullName>
    </submittedName>
</protein>
<dbReference type="OMA" id="ASASKQW"/>
<dbReference type="EMBL" id="KQ474073">
    <property type="protein sequence ID" value="KPV78233.1"/>
    <property type="molecule type" value="Genomic_DNA"/>
</dbReference>
<dbReference type="GeneID" id="28974218"/>
<evidence type="ECO:0000313" key="2">
    <source>
        <dbReference type="Proteomes" id="UP000053890"/>
    </source>
</evidence>
<dbReference type="RefSeq" id="XP_018274282.1">
    <property type="nucleotide sequence ID" value="XM_018413769.1"/>
</dbReference>
<dbReference type="STRING" id="578459.A0A194SBX4"/>
<name>A0A194SBX4_RHOGW</name>
<organism evidence="1 2">
    <name type="scientific">Rhodotorula graminis (strain WP1)</name>
    <dbReference type="NCBI Taxonomy" id="578459"/>
    <lineage>
        <taxon>Eukaryota</taxon>
        <taxon>Fungi</taxon>
        <taxon>Dikarya</taxon>
        <taxon>Basidiomycota</taxon>
        <taxon>Pucciniomycotina</taxon>
        <taxon>Microbotryomycetes</taxon>
        <taxon>Sporidiobolales</taxon>
        <taxon>Sporidiobolaceae</taxon>
        <taxon>Rhodotorula</taxon>
    </lineage>
</organism>
<dbReference type="AlphaFoldDB" id="A0A194SBX4"/>
<accession>A0A194SBX4</accession>
<dbReference type="Proteomes" id="UP000053890">
    <property type="component" value="Unassembled WGS sequence"/>
</dbReference>
<gene>
    <name evidence="1" type="ORF">RHOBADRAFT_40781</name>
</gene>
<reference evidence="1 2" key="1">
    <citation type="journal article" date="2015" name="Front. Microbiol.">
        <title>Genome sequence of the plant growth promoting endophytic yeast Rhodotorula graminis WP1.</title>
        <authorList>
            <person name="Firrincieli A."/>
            <person name="Otillar R."/>
            <person name="Salamov A."/>
            <person name="Schmutz J."/>
            <person name="Khan Z."/>
            <person name="Redman R.S."/>
            <person name="Fleck N.D."/>
            <person name="Lindquist E."/>
            <person name="Grigoriev I.V."/>
            <person name="Doty S.L."/>
        </authorList>
    </citation>
    <scope>NUCLEOTIDE SEQUENCE [LARGE SCALE GENOMIC DNA]</scope>
    <source>
        <strain evidence="1 2">WP1</strain>
    </source>
</reference>
<sequence length="169" mass="19152">MSTSTATATTTRSLYRLLWRSLGRLAYLDRPRLANLRRLLRPQLRQALAEPGATHSDLQAQTTRTLTLLRSSPRLTSNLASLFYHHSPLAIPHTRNTARLAHLARPVSWDPRDPGAARRAFERREADRERDAAVRVARGVDGGLRRAWEEAGRAAGGVWLGRVERDRYR</sequence>
<dbReference type="OrthoDB" id="2526252at2759"/>
<evidence type="ECO:0000313" key="1">
    <source>
        <dbReference type="EMBL" id="KPV78233.1"/>
    </source>
</evidence>
<proteinExistence type="predicted"/>